<evidence type="ECO:0000313" key="4">
    <source>
        <dbReference type="Proteomes" id="UP000034794"/>
    </source>
</evidence>
<name>A0A0G1PJL3_9BACT</name>
<proteinExistence type="predicted"/>
<accession>A0A0G1PJL3</accession>
<gene>
    <name evidence="3" type="ORF">UX47_C0007G0180</name>
</gene>
<comment type="caution">
    <text evidence="3">The sequence shown here is derived from an EMBL/GenBank/DDBJ whole genome shotgun (WGS) entry which is preliminary data.</text>
</comment>
<feature type="transmembrane region" description="Helical" evidence="1">
    <location>
        <begin position="6"/>
        <end position="24"/>
    </location>
</feature>
<dbReference type="PATRIC" id="fig|1618381.3.peg.935"/>
<keyword evidence="1" id="KW-0812">Transmembrane</keyword>
<protein>
    <recommendedName>
        <fullName evidence="2">DUF2231 domain-containing protein</fullName>
    </recommendedName>
</protein>
<feature type="domain" description="DUF2231" evidence="2">
    <location>
        <begin position="2"/>
        <end position="152"/>
    </location>
</feature>
<dbReference type="Pfam" id="PF09990">
    <property type="entry name" value="DUF2231"/>
    <property type="match status" value="1"/>
</dbReference>
<dbReference type="Proteomes" id="UP000034794">
    <property type="component" value="Unassembled WGS sequence"/>
</dbReference>
<organism evidence="3 4">
    <name type="scientific">Candidatus Collierbacteria bacterium GW2011_GWA2_46_26</name>
    <dbReference type="NCBI Taxonomy" id="1618381"/>
    <lineage>
        <taxon>Bacteria</taxon>
        <taxon>Candidatus Collieribacteriota</taxon>
    </lineage>
</organism>
<evidence type="ECO:0000256" key="1">
    <source>
        <dbReference type="SAM" id="Phobius"/>
    </source>
</evidence>
<evidence type="ECO:0000259" key="2">
    <source>
        <dbReference type="Pfam" id="PF09990"/>
    </source>
</evidence>
<sequence>MNLHPILVHFPIALLTLYSLGEFVRSKRVLSLSYWFYVKAIMLVIGFLATIPTILFGKLIADSFPERIVRVHSTFAQTTAIVYGLIALSYLITWIDKDIYSMTKRSDWWGYISELNKNIFRPRTLVLLALTGLILLTITGALGGIMAFGPGVDPLTQLVNDLFFGK</sequence>
<feature type="transmembrane region" description="Helical" evidence="1">
    <location>
        <begin position="36"/>
        <end position="55"/>
    </location>
</feature>
<reference evidence="3 4" key="1">
    <citation type="journal article" date="2015" name="Nature">
        <title>rRNA introns, odd ribosomes, and small enigmatic genomes across a large radiation of phyla.</title>
        <authorList>
            <person name="Brown C.T."/>
            <person name="Hug L.A."/>
            <person name="Thomas B.C."/>
            <person name="Sharon I."/>
            <person name="Castelle C.J."/>
            <person name="Singh A."/>
            <person name="Wilkins M.J."/>
            <person name="Williams K.H."/>
            <person name="Banfield J.F."/>
        </authorList>
    </citation>
    <scope>NUCLEOTIDE SEQUENCE [LARGE SCALE GENOMIC DNA]</scope>
</reference>
<keyword evidence="1" id="KW-1133">Transmembrane helix</keyword>
<feature type="transmembrane region" description="Helical" evidence="1">
    <location>
        <begin position="75"/>
        <end position="95"/>
    </location>
</feature>
<dbReference type="AlphaFoldDB" id="A0A0G1PJL3"/>
<dbReference type="InterPro" id="IPR019251">
    <property type="entry name" value="DUF2231_TM"/>
</dbReference>
<evidence type="ECO:0000313" key="3">
    <source>
        <dbReference type="EMBL" id="KKU32936.1"/>
    </source>
</evidence>
<dbReference type="EMBL" id="LCMI01000007">
    <property type="protein sequence ID" value="KKU32936.1"/>
    <property type="molecule type" value="Genomic_DNA"/>
</dbReference>
<feature type="transmembrane region" description="Helical" evidence="1">
    <location>
        <begin position="125"/>
        <end position="148"/>
    </location>
</feature>
<keyword evidence="1" id="KW-0472">Membrane</keyword>